<evidence type="ECO:0000256" key="1">
    <source>
        <dbReference type="ARBA" id="ARBA00004751"/>
    </source>
</evidence>
<proteinExistence type="predicted"/>
<dbReference type="EC" id="2.3.3.1" evidence="2"/>
<keyword evidence="2" id="KW-0012">Acyltransferase</keyword>
<accession>A0A3D5N656</accession>
<dbReference type="AlphaFoldDB" id="A0A3D5N656"/>
<dbReference type="Gene3D" id="2.20.28.60">
    <property type="match status" value="1"/>
</dbReference>
<name>A0A3D5N656_9PROT</name>
<comment type="pathway">
    <text evidence="1">Carbohydrate metabolism; tricarboxylic acid cycle; isocitrate from oxaloacetate: step 1/2.</text>
</comment>
<organism evidence="2 3">
    <name type="scientific">Thalassospira lucentensis</name>
    <dbReference type="NCBI Taxonomy" id="168935"/>
    <lineage>
        <taxon>Bacteria</taxon>
        <taxon>Pseudomonadati</taxon>
        <taxon>Pseudomonadota</taxon>
        <taxon>Alphaproteobacteria</taxon>
        <taxon>Rhodospirillales</taxon>
        <taxon>Thalassospiraceae</taxon>
        <taxon>Thalassospira</taxon>
    </lineage>
</organism>
<dbReference type="Proteomes" id="UP000264179">
    <property type="component" value="Unassembled WGS sequence"/>
</dbReference>
<gene>
    <name evidence="2" type="primary">gltA</name>
    <name evidence="2" type="ORF">DHR80_06570</name>
</gene>
<dbReference type="SUPFAM" id="SSF48256">
    <property type="entry name" value="Citrate synthase"/>
    <property type="match status" value="1"/>
</dbReference>
<dbReference type="InterPro" id="IPR036969">
    <property type="entry name" value="Citrate_synthase_sf"/>
</dbReference>
<dbReference type="EMBL" id="DPOP01000062">
    <property type="protein sequence ID" value="HCW66867.1"/>
    <property type="molecule type" value="Genomic_DNA"/>
</dbReference>
<evidence type="ECO:0000313" key="2">
    <source>
        <dbReference type="EMBL" id="HCW66867.1"/>
    </source>
</evidence>
<dbReference type="GO" id="GO:0036440">
    <property type="term" value="F:citrate synthase activity"/>
    <property type="evidence" value="ECO:0007669"/>
    <property type="project" value="UniProtKB-EC"/>
</dbReference>
<comment type="caution">
    <text evidence="2">The sequence shown here is derived from an EMBL/GenBank/DDBJ whole genome shotgun (WGS) entry which is preliminary data.</text>
</comment>
<keyword evidence="2" id="KW-0808">Transferase</keyword>
<protein>
    <submittedName>
        <fullName evidence="2">Citrate (Si)-synthase</fullName>
        <ecNumber evidence="2">2.3.3.1</ecNumber>
    </submittedName>
</protein>
<sequence length="69" mass="7381">MADNSKTSHTVTLTDNATGKSIEMPVLKGSVGPDVIDIRKLYAETGFFTYDPGFTSTGSCQSELTYIDG</sequence>
<dbReference type="PANTHER" id="PTHR42871">
    <property type="entry name" value="CITRATE SYNTHASE"/>
    <property type="match status" value="1"/>
</dbReference>
<feature type="non-terminal residue" evidence="2">
    <location>
        <position position="69"/>
    </location>
</feature>
<reference evidence="2 3" key="1">
    <citation type="journal article" date="2018" name="Nat. Biotechnol.">
        <title>A standardized bacterial taxonomy based on genome phylogeny substantially revises the tree of life.</title>
        <authorList>
            <person name="Parks D.H."/>
            <person name="Chuvochina M."/>
            <person name="Waite D.W."/>
            <person name="Rinke C."/>
            <person name="Skarshewski A."/>
            <person name="Chaumeil P.A."/>
            <person name="Hugenholtz P."/>
        </authorList>
    </citation>
    <scope>NUCLEOTIDE SEQUENCE [LARGE SCALE GENOMIC DNA]</scope>
    <source>
        <strain evidence="2">UBA9881</strain>
    </source>
</reference>
<dbReference type="PANTHER" id="PTHR42871:SF1">
    <property type="entry name" value="CITRATE SYNTHASE"/>
    <property type="match status" value="1"/>
</dbReference>
<evidence type="ECO:0000313" key="3">
    <source>
        <dbReference type="Proteomes" id="UP000264179"/>
    </source>
</evidence>